<dbReference type="GO" id="GO:0046580">
    <property type="term" value="P:negative regulation of Ras protein signal transduction"/>
    <property type="evidence" value="ECO:0007669"/>
    <property type="project" value="TreeGrafter"/>
</dbReference>
<accession>A0A5K1JSD6</accession>
<evidence type="ECO:0000259" key="3">
    <source>
        <dbReference type="PROSITE" id="PS50018"/>
    </source>
</evidence>
<dbReference type="Pfam" id="PF03836">
    <property type="entry name" value="RasGAP_C"/>
    <property type="match status" value="1"/>
</dbReference>
<dbReference type="PROSITE" id="PS00509">
    <property type="entry name" value="RAS_GTPASE_ACTIV_1"/>
    <property type="match status" value="1"/>
</dbReference>
<reference evidence="4" key="1">
    <citation type="submission" date="2019-10" db="EMBL/GenBank/DDBJ databases">
        <authorList>
            <person name="Nor Muhammad N."/>
        </authorList>
    </citation>
    <scope>NUCLEOTIDE SEQUENCE</scope>
</reference>
<organism evidence="4">
    <name type="scientific">Ganoderma boninense</name>
    <dbReference type="NCBI Taxonomy" id="34458"/>
    <lineage>
        <taxon>Eukaryota</taxon>
        <taxon>Fungi</taxon>
        <taxon>Dikarya</taxon>
        <taxon>Basidiomycota</taxon>
        <taxon>Agaricomycotina</taxon>
        <taxon>Agaricomycetes</taxon>
        <taxon>Polyporales</taxon>
        <taxon>Polyporaceae</taxon>
        <taxon>Ganoderma</taxon>
    </lineage>
</organism>
<dbReference type="InterPro" id="IPR001936">
    <property type="entry name" value="RasGAP_dom"/>
</dbReference>
<dbReference type="SUPFAM" id="SSF143885">
    <property type="entry name" value="RGC domain-like"/>
    <property type="match status" value="1"/>
</dbReference>
<evidence type="ECO:0000256" key="2">
    <source>
        <dbReference type="SAM" id="MobiDB-lite"/>
    </source>
</evidence>
<feature type="compositionally biased region" description="Low complexity" evidence="2">
    <location>
        <begin position="1"/>
        <end position="13"/>
    </location>
</feature>
<proteinExistence type="predicted"/>
<gene>
    <name evidence="4" type="primary">D2EAX7</name>
</gene>
<dbReference type="EMBL" id="LR724208">
    <property type="protein sequence ID" value="VWO94763.1"/>
    <property type="molecule type" value="Genomic_DNA"/>
</dbReference>
<feature type="region of interest" description="Disordered" evidence="2">
    <location>
        <begin position="1"/>
        <end position="21"/>
    </location>
</feature>
<dbReference type="InterPro" id="IPR023152">
    <property type="entry name" value="RasGAP_CS"/>
</dbReference>
<dbReference type="CDD" id="cd05132">
    <property type="entry name" value="RasGAP_GAPA"/>
    <property type="match status" value="1"/>
</dbReference>
<name>A0A5K1JSD6_9APHY</name>
<dbReference type="SMART" id="SM00323">
    <property type="entry name" value="RasGAP"/>
    <property type="match status" value="1"/>
</dbReference>
<dbReference type="PANTHER" id="PTHR14149">
    <property type="entry name" value="RAS GTPASE-ACTIVATING PROTEIN WITH IQ MOTIF"/>
    <property type="match status" value="1"/>
</dbReference>
<dbReference type="SUPFAM" id="SSF48350">
    <property type="entry name" value="GTPase activation domain, GAP"/>
    <property type="match status" value="1"/>
</dbReference>
<sequence>MSYSDYPSSPQSPGGMSARRLTNRNTNRYSVTALFSMAAEQDVEVEDELGRAQKRLRELKSRISAQSKRNFVLERDVRFLDSRIGLLIQNRMALDEQNEVEKHLEEVDATEGHYPDDRKLQQYSNLFFLLQSEPRHIAALCRLVSLTEIDTLLQTVMFTLYGNQYESREEHLLLTMFQSVLSSQFETATEFGSLLRANTPVSRMMTTYTRRGPGQSYLKSVLAERINSLIEHKDLNLEINPVKVYEQMIQQIEEETGSLPPNLPRGVPPEVAAANADVQAIIAPRLTMLMEIANSFLLTIMESMESVPYGIRWICKQIRSLTRRKYPDATDYAICSLIGGFFFLRFINPAIVTPQAYMLVEGVPAKHPRRTLTLIAKMLQNLANKPSYAKEAYMITLNPFVENNKARINQFLNNLCEVGDFYDTLEMDHTSKSLYVHAVPLTKGQWLMSTPLVTNDKQHLRILTDELGAAPSQVPRKENRAIELPLYSRWETPVQDILMDSVSPSDMLYMEAKSIFVQLIRSIPGLAEKRPHNLAQIAERAATTKDATLVRKGIKVKEMLRELEEQKIVDRADGFKLMQDEVAAELVHLGNLREKVLLETKSLEAVYKTICDHNNYLRSQLEQYKAYLQNVRLTASKEKGQSTGVGVVTVGGKEKKPAKPVVHGPYRFTHAQLEKEGIIVESNVPDNRRPNIYFNFTSPTPGTFIIALHYKGREKAILEMDLNIDDLLEKQKDNKHLLDLEYVQLNVPKVLGLLNKIFTKR</sequence>
<dbReference type="InterPro" id="IPR000593">
    <property type="entry name" value="RasGAP_C"/>
</dbReference>
<evidence type="ECO:0000313" key="4">
    <source>
        <dbReference type="EMBL" id="VWO94763.1"/>
    </source>
</evidence>
<feature type="coiled-coil region" evidence="1">
    <location>
        <begin position="42"/>
        <end position="69"/>
    </location>
</feature>
<dbReference type="AlphaFoldDB" id="A0A5K1JSD6"/>
<protein>
    <submittedName>
        <fullName evidence="4">Rim20 protein</fullName>
    </submittedName>
</protein>
<dbReference type="GO" id="GO:0005938">
    <property type="term" value="C:cell cortex"/>
    <property type="evidence" value="ECO:0007669"/>
    <property type="project" value="TreeGrafter"/>
</dbReference>
<dbReference type="Gene3D" id="1.10.506.10">
    <property type="entry name" value="GTPase Activation - p120gap, domain 1"/>
    <property type="match status" value="1"/>
</dbReference>
<keyword evidence="1" id="KW-0175">Coiled coil</keyword>
<dbReference type="PANTHER" id="PTHR14149:SF17">
    <property type="entry name" value="GTPASE-ACTIVATING PROTEIN"/>
    <property type="match status" value="1"/>
</dbReference>
<dbReference type="GO" id="GO:0005096">
    <property type="term" value="F:GTPase activator activity"/>
    <property type="evidence" value="ECO:0007669"/>
    <property type="project" value="TreeGrafter"/>
</dbReference>
<dbReference type="Pfam" id="PF00616">
    <property type="entry name" value="RasGAP"/>
    <property type="match status" value="1"/>
</dbReference>
<evidence type="ECO:0000256" key="1">
    <source>
        <dbReference type="SAM" id="Coils"/>
    </source>
</evidence>
<feature type="domain" description="Ras-GAP" evidence="3">
    <location>
        <begin position="168"/>
        <end position="384"/>
    </location>
</feature>
<dbReference type="InterPro" id="IPR008936">
    <property type="entry name" value="Rho_GTPase_activation_prot"/>
</dbReference>
<dbReference type="PROSITE" id="PS50018">
    <property type="entry name" value="RAS_GTPASE_ACTIV_2"/>
    <property type="match status" value="1"/>
</dbReference>